<feature type="region of interest" description="Disordered" evidence="1">
    <location>
        <begin position="1"/>
        <end position="40"/>
    </location>
</feature>
<evidence type="ECO:0000313" key="3">
    <source>
        <dbReference type="Proteomes" id="UP001161247"/>
    </source>
</evidence>
<dbReference type="EMBL" id="OX459125">
    <property type="protein sequence ID" value="CAI9116634.1"/>
    <property type="molecule type" value="Genomic_DNA"/>
</dbReference>
<feature type="compositionally biased region" description="Polar residues" evidence="1">
    <location>
        <begin position="29"/>
        <end position="40"/>
    </location>
</feature>
<gene>
    <name evidence="2" type="ORF">OLC1_LOCUS22879</name>
</gene>
<dbReference type="Proteomes" id="UP001161247">
    <property type="component" value="Chromosome 8"/>
</dbReference>
<dbReference type="PANTHER" id="PTHR35324">
    <property type="entry name" value="BNAA08G03750D PROTEIN"/>
    <property type="match status" value="1"/>
</dbReference>
<evidence type="ECO:0000313" key="2">
    <source>
        <dbReference type="EMBL" id="CAI9116634.1"/>
    </source>
</evidence>
<reference evidence="2" key="1">
    <citation type="submission" date="2023-03" db="EMBL/GenBank/DDBJ databases">
        <authorList>
            <person name="Julca I."/>
        </authorList>
    </citation>
    <scope>NUCLEOTIDE SEQUENCE</scope>
</reference>
<accession>A0AAV1EAA2</accession>
<evidence type="ECO:0000256" key="1">
    <source>
        <dbReference type="SAM" id="MobiDB-lite"/>
    </source>
</evidence>
<organism evidence="2 3">
    <name type="scientific">Oldenlandia corymbosa var. corymbosa</name>
    <dbReference type="NCBI Taxonomy" id="529605"/>
    <lineage>
        <taxon>Eukaryota</taxon>
        <taxon>Viridiplantae</taxon>
        <taxon>Streptophyta</taxon>
        <taxon>Embryophyta</taxon>
        <taxon>Tracheophyta</taxon>
        <taxon>Spermatophyta</taxon>
        <taxon>Magnoliopsida</taxon>
        <taxon>eudicotyledons</taxon>
        <taxon>Gunneridae</taxon>
        <taxon>Pentapetalae</taxon>
        <taxon>asterids</taxon>
        <taxon>lamiids</taxon>
        <taxon>Gentianales</taxon>
        <taxon>Rubiaceae</taxon>
        <taxon>Rubioideae</taxon>
        <taxon>Spermacoceae</taxon>
        <taxon>Hedyotis-Oldenlandia complex</taxon>
        <taxon>Oldenlandia</taxon>
    </lineage>
</organism>
<dbReference type="AlphaFoldDB" id="A0AAV1EAA2"/>
<proteinExistence type="predicted"/>
<name>A0AAV1EAA2_OLDCO</name>
<dbReference type="PANTHER" id="PTHR35324:SF4">
    <property type="entry name" value="EXPRESSED PROTEIN"/>
    <property type="match status" value="1"/>
</dbReference>
<keyword evidence="3" id="KW-1185">Reference proteome</keyword>
<sequence length="112" mass="12172">MSHSVVSAADGVISSVHIQEEEDAGGDQGNNSSSSIQVTSHLYLKPTHAAGTLDREVVLRRIRHRKRVNNVKKAFHSLLSYPFSTRNVDNKAAPPAPVPQTVKWADDAFAAL</sequence>
<protein>
    <submittedName>
        <fullName evidence="2">OLC1v1017831C1</fullName>
    </submittedName>
</protein>